<evidence type="ECO:0000313" key="2">
    <source>
        <dbReference type="Proteomes" id="UP000284452"/>
    </source>
</evidence>
<dbReference type="VEuPathDB" id="ToxoDB:TGCAST_387570"/>
<dbReference type="Proteomes" id="UP000284452">
    <property type="component" value="Unassembled WGS sequence"/>
</dbReference>
<organism evidence="1 2">
    <name type="scientific">Toxoplasma gondii CAST</name>
    <dbReference type="NCBI Taxonomy" id="943122"/>
    <lineage>
        <taxon>Eukaryota</taxon>
        <taxon>Sar</taxon>
        <taxon>Alveolata</taxon>
        <taxon>Apicomplexa</taxon>
        <taxon>Conoidasida</taxon>
        <taxon>Coccidia</taxon>
        <taxon>Eucoccidiorida</taxon>
        <taxon>Eimeriorina</taxon>
        <taxon>Sarcocystidae</taxon>
        <taxon>Toxoplasma</taxon>
    </lineage>
</organism>
<accession>A0A425I4Q1</accession>
<name>A0A425I4Q1_TOXGO</name>
<comment type="caution">
    <text evidence="1">The sequence shown here is derived from an EMBL/GenBank/DDBJ whole genome shotgun (WGS) entry which is preliminary data.</text>
</comment>
<dbReference type="AlphaFoldDB" id="A0A425I4Q1"/>
<dbReference type="EMBL" id="AHIV02000578">
    <property type="protein sequence ID" value="RQX73539.1"/>
    <property type="molecule type" value="Genomic_DNA"/>
</dbReference>
<evidence type="ECO:0000313" key="1">
    <source>
        <dbReference type="EMBL" id="RQX73539.1"/>
    </source>
</evidence>
<gene>
    <name evidence="1" type="ORF">TGCAST_387570</name>
</gene>
<reference evidence="1 2" key="1">
    <citation type="submission" date="2017-10" db="EMBL/GenBank/DDBJ databases">
        <authorList>
            <person name="Sibley D."/>
            <person name="Venepally P."/>
            <person name="Karamycheva S."/>
            <person name="Hadjithomas M."/>
            <person name="Khan A."/>
            <person name="Brunk B."/>
            <person name="Roos D."/>
            <person name="Caler E."/>
            <person name="Lorenzi H."/>
        </authorList>
    </citation>
    <scope>NUCLEOTIDE SEQUENCE [LARGE SCALE GENOMIC DNA]</scope>
    <source>
        <strain evidence="1 2">CAST</strain>
    </source>
</reference>
<sequence length="29" mass="2999">MERTTAISNKFRAAAGLLAAVLFMSSPSG</sequence>
<protein>
    <submittedName>
        <fullName evidence="1">SAG-related sequence protein SRS36D</fullName>
    </submittedName>
</protein>
<proteinExistence type="predicted"/>
<feature type="non-terminal residue" evidence="1">
    <location>
        <position position="29"/>
    </location>
</feature>